<evidence type="ECO:0000259" key="13">
    <source>
        <dbReference type="Pfam" id="PF02355"/>
    </source>
</evidence>
<dbReference type="EMBL" id="CP058559">
    <property type="protein sequence ID" value="QNO15744.1"/>
    <property type="molecule type" value="Genomic_DNA"/>
</dbReference>
<keyword evidence="6 12" id="KW-1133">Transmembrane helix</keyword>
<feature type="domain" description="Protein export membrane protein SecD/SecF C-terminal" evidence="13">
    <location>
        <begin position="122"/>
        <end position="289"/>
    </location>
</feature>
<evidence type="ECO:0000256" key="11">
    <source>
        <dbReference type="ARBA" id="ARBA00061053"/>
    </source>
</evidence>
<evidence type="ECO:0000256" key="1">
    <source>
        <dbReference type="ARBA" id="ARBA00004651"/>
    </source>
</evidence>
<dbReference type="AlphaFoldDB" id="A0A7G9WAN2"/>
<keyword evidence="4 12" id="KW-0812">Transmembrane</keyword>
<feature type="transmembrane region" description="Helical" evidence="12">
    <location>
        <begin position="160"/>
        <end position="183"/>
    </location>
</feature>
<dbReference type="Pfam" id="PF07549">
    <property type="entry name" value="Sec_GG"/>
    <property type="match status" value="1"/>
</dbReference>
<dbReference type="GO" id="GO:0005886">
    <property type="term" value="C:plasma membrane"/>
    <property type="evidence" value="ECO:0007669"/>
    <property type="project" value="UniProtKB-SubCell"/>
</dbReference>
<evidence type="ECO:0000256" key="6">
    <source>
        <dbReference type="ARBA" id="ARBA00022989"/>
    </source>
</evidence>
<dbReference type="GO" id="GO:0006605">
    <property type="term" value="P:protein targeting"/>
    <property type="evidence" value="ECO:0007669"/>
    <property type="project" value="UniProtKB-UniRule"/>
</dbReference>
<dbReference type="Gene3D" id="1.20.1640.10">
    <property type="entry name" value="Multidrug efflux transporter AcrB transmembrane domain"/>
    <property type="match status" value="1"/>
</dbReference>
<dbReference type="NCBIfam" id="TIGR00916">
    <property type="entry name" value="2A0604s01"/>
    <property type="match status" value="1"/>
</dbReference>
<keyword evidence="7 12" id="KW-0811">Translocation</keyword>
<keyword evidence="5 12" id="KW-0653">Protein transport</keyword>
<feature type="transmembrane region" description="Helical" evidence="12">
    <location>
        <begin position="238"/>
        <end position="256"/>
    </location>
</feature>
<feature type="transmembrane region" description="Helical" evidence="12">
    <location>
        <begin position="136"/>
        <end position="153"/>
    </location>
</feature>
<dbReference type="RefSeq" id="WP_213166152.1">
    <property type="nucleotide sequence ID" value="NZ_CP058559.1"/>
</dbReference>
<dbReference type="InterPro" id="IPR055344">
    <property type="entry name" value="SecD_SecF_C_bact"/>
</dbReference>
<name>A0A7G9WAN2_ALKCA</name>
<organism evidence="14 15">
    <name type="scientific">Alkalicella caledoniensis</name>
    <dbReference type="NCBI Taxonomy" id="2731377"/>
    <lineage>
        <taxon>Bacteria</taxon>
        <taxon>Bacillati</taxon>
        <taxon>Bacillota</taxon>
        <taxon>Clostridia</taxon>
        <taxon>Eubacteriales</taxon>
        <taxon>Proteinivoracaceae</taxon>
        <taxon>Alkalicella</taxon>
    </lineage>
</organism>
<evidence type="ECO:0000256" key="7">
    <source>
        <dbReference type="ARBA" id="ARBA00023010"/>
    </source>
</evidence>
<sequence>MSFKFIERSKLWFTISSVIVILGMISLATLGLNFGIDFTGGTRIQAEFPEGTTNDQIRTALSNVNATDAQGREANLGNSFVQSLDEGAFSIRTLPLDEEEQDRVVEALETEFPGFTVLSGPDIVGPTVGAELIKNAILALLIAAALLVVYISIRFEFKFAVSAIVTLLFDAFVVLTVFSVTQIELNSPFVAAILTIVGYSINDTIVVFDRIRENLKFPGKDLAAKVDRAISQSVVRTINTSLTTLLVLGSILFLAGDTLRPFALPLFVGVISGTYSSIFLAGSFWHAWKLRERSKKIA</sequence>
<dbReference type="Proteomes" id="UP000516160">
    <property type="component" value="Chromosome"/>
</dbReference>
<proteinExistence type="inferred from homology"/>
<keyword evidence="8 12" id="KW-0472">Membrane</keyword>
<evidence type="ECO:0000256" key="8">
    <source>
        <dbReference type="ARBA" id="ARBA00023136"/>
    </source>
</evidence>
<comment type="similarity">
    <text evidence="12">Belongs to the SecD/SecF family. SecF subfamily.</text>
</comment>
<dbReference type="SUPFAM" id="SSF82866">
    <property type="entry name" value="Multidrug efflux transporter AcrB transmembrane domain"/>
    <property type="match status" value="1"/>
</dbReference>
<keyword evidence="3 12" id="KW-1003">Cell membrane</keyword>
<evidence type="ECO:0000313" key="15">
    <source>
        <dbReference type="Proteomes" id="UP000516160"/>
    </source>
</evidence>
<dbReference type="InterPro" id="IPR048634">
    <property type="entry name" value="SecD_SecF_C"/>
</dbReference>
<comment type="subunit">
    <text evidence="12">Forms a complex with SecD. Part of the essential Sec protein translocation apparatus which comprises SecA, SecYEG and auxiliary proteins SecDF. Other proteins may also be involved.</text>
</comment>
<dbReference type="InterPro" id="IPR022813">
    <property type="entry name" value="SecD/SecF_arch_bac"/>
</dbReference>
<dbReference type="GO" id="GO:0043952">
    <property type="term" value="P:protein transport by the Sec complex"/>
    <property type="evidence" value="ECO:0007669"/>
    <property type="project" value="UniProtKB-UniRule"/>
</dbReference>
<dbReference type="PANTHER" id="PTHR30081">
    <property type="entry name" value="PROTEIN-EXPORT MEMBRANE PROTEIN SEC"/>
    <property type="match status" value="1"/>
</dbReference>
<dbReference type="FunFam" id="1.20.1640.10:FF:000024">
    <property type="entry name" value="Multifunctional fusion protein"/>
    <property type="match status" value="1"/>
</dbReference>
<dbReference type="PANTHER" id="PTHR30081:SF8">
    <property type="entry name" value="PROTEIN TRANSLOCASE SUBUNIT SECF"/>
    <property type="match status" value="1"/>
</dbReference>
<dbReference type="KEGG" id="acae:HYG86_13720"/>
<gene>
    <name evidence="12 14" type="primary">secF</name>
    <name evidence="14" type="ORF">HYG86_13720</name>
</gene>
<feature type="transmembrane region" description="Helical" evidence="12">
    <location>
        <begin position="189"/>
        <end position="208"/>
    </location>
</feature>
<comment type="subcellular location">
    <subcellularLocation>
        <location evidence="1 12">Cell membrane</location>
        <topology evidence="1 12">Multi-pass membrane protein</topology>
    </subcellularLocation>
</comment>
<evidence type="ECO:0000256" key="4">
    <source>
        <dbReference type="ARBA" id="ARBA00022692"/>
    </source>
</evidence>
<dbReference type="GO" id="GO:0015450">
    <property type="term" value="F:protein-transporting ATPase activity"/>
    <property type="evidence" value="ECO:0007669"/>
    <property type="project" value="InterPro"/>
</dbReference>
<accession>A0A7G9WAN2</accession>
<feature type="transmembrane region" description="Helical" evidence="12">
    <location>
        <begin position="262"/>
        <end position="288"/>
    </location>
</feature>
<reference evidence="14 15" key="1">
    <citation type="submission" date="2020-07" db="EMBL/GenBank/DDBJ databases">
        <title>Alkalicella. sp. LB2 genome.</title>
        <authorList>
            <person name="Postec A."/>
            <person name="Quemeneur M."/>
        </authorList>
    </citation>
    <scope>NUCLEOTIDE SEQUENCE [LARGE SCALE GENOMIC DNA]</scope>
    <source>
        <strain evidence="14 15">LB2</strain>
    </source>
</reference>
<evidence type="ECO:0000256" key="10">
    <source>
        <dbReference type="ARBA" id="ARBA00060856"/>
    </source>
</evidence>
<comment type="similarity">
    <text evidence="10">In the C-terminal section; belongs to the SecD/SecF family. SecF subfamily.</text>
</comment>
<dbReference type="PRINTS" id="PR01755">
    <property type="entry name" value="SECFTRNLCASE"/>
</dbReference>
<dbReference type="Pfam" id="PF02355">
    <property type="entry name" value="SecD_SecF_C"/>
    <property type="match status" value="1"/>
</dbReference>
<dbReference type="HAMAP" id="MF_01464_B">
    <property type="entry name" value="SecF_B"/>
    <property type="match status" value="1"/>
</dbReference>
<dbReference type="InterPro" id="IPR005665">
    <property type="entry name" value="SecF_bac"/>
</dbReference>
<evidence type="ECO:0000256" key="5">
    <source>
        <dbReference type="ARBA" id="ARBA00022927"/>
    </source>
</evidence>
<evidence type="ECO:0000256" key="3">
    <source>
        <dbReference type="ARBA" id="ARBA00022475"/>
    </source>
</evidence>
<comment type="similarity">
    <text evidence="11">In the N-terminal section; belongs to the SecD/SecF family. SecD subfamily.</text>
</comment>
<keyword evidence="15" id="KW-1185">Reference proteome</keyword>
<comment type="function">
    <text evidence="9 12">Part of the Sec protein translocase complex. Interacts with the SecYEG preprotein conducting channel. SecDF uses the proton motive force (PMF) to complete protein translocation after the ATP-dependent function of SecA.</text>
</comment>
<dbReference type="InterPro" id="IPR022645">
    <property type="entry name" value="SecD/SecF_bac"/>
</dbReference>
<protein>
    <recommendedName>
        <fullName evidence="12">Protein-export membrane protein SecF</fullName>
    </recommendedName>
</protein>
<evidence type="ECO:0000256" key="12">
    <source>
        <dbReference type="HAMAP-Rule" id="MF_01464"/>
    </source>
</evidence>
<evidence type="ECO:0000313" key="14">
    <source>
        <dbReference type="EMBL" id="QNO15744.1"/>
    </source>
</evidence>
<evidence type="ECO:0000256" key="2">
    <source>
        <dbReference type="ARBA" id="ARBA00022448"/>
    </source>
</evidence>
<keyword evidence="2 12" id="KW-0813">Transport</keyword>
<dbReference type="InterPro" id="IPR022646">
    <property type="entry name" value="SecD/SecF_CS"/>
</dbReference>
<dbReference type="NCBIfam" id="TIGR00966">
    <property type="entry name" value="transloc_SecF"/>
    <property type="match status" value="1"/>
</dbReference>
<evidence type="ECO:0000256" key="9">
    <source>
        <dbReference type="ARBA" id="ARBA00059018"/>
    </source>
</evidence>
<dbReference type="GO" id="GO:0065002">
    <property type="term" value="P:intracellular protein transmembrane transport"/>
    <property type="evidence" value="ECO:0007669"/>
    <property type="project" value="UniProtKB-UniRule"/>
</dbReference>
<feature type="transmembrane region" description="Helical" evidence="12">
    <location>
        <begin position="12"/>
        <end position="36"/>
    </location>
</feature>